<comment type="subcellular location">
    <subcellularLocation>
        <location evidence="1">Cell membrane</location>
        <topology evidence="1">Multi-pass membrane protein</topology>
    </subcellularLocation>
</comment>
<dbReference type="SUPFAM" id="SSF82866">
    <property type="entry name" value="Multidrug efflux transporter AcrB transmembrane domain"/>
    <property type="match status" value="2"/>
</dbReference>
<evidence type="ECO:0000259" key="7">
    <source>
        <dbReference type="Pfam" id="PF03176"/>
    </source>
</evidence>
<evidence type="ECO:0000256" key="5">
    <source>
        <dbReference type="ARBA" id="ARBA00023136"/>
    </source>
</evidence>
<evidence type="ECO:0000256" key="3">
    <source>
        <dbReference type="ARBA" id="ARBA00022692"/>
    </source>
</evidence>
<evidence type="ECO:0000256" key="6">
    <source>
        <dbReference type="SAM" id="Phobius"/>
    </source>
</evidence>
<dbReference type="Proteomes" id="UP001379533">
    <property type="component" value="Chromosome"/>
</dbReference>
<feature type="transmembrane region" description="Helical" evidence="6">
    <location>
        <begin position="808"/>
        <end position="830"/>
    </location>
</feature>
<dbReference type="Gene3D" id="1.20.1640.10">
    <property type="entry name" value="Multidrug efflux transporter AcrB transmembrane domain"/>
    <property type="match status" value="2"/>
</dbReference>
<accession>A0ABZ2JYF3</accession>
<gene>
    <name evidence="8" type="ORF">LZC95_34365</name>
</gene>
<keyword evidence="2" id="KW-1003">Cell membrane</keyword>
<keyword evidence="9" id="KW-1185">Reference proteome</keyword>
<feature type="transmembrane region" description="Helical" evidence="6">
    <location>
        <begin position="292"/>
        <end position="310"/>
    </location>
</feature>
<feature type="transmembrane region" description="Helical" evidence="6">
    <location>
        <begin position="20"/>
        <end position="38"/>
    </location>
</feature>
<organism evidence="8 9">
    <name type="scientific">Pendulispora brunnea</name>
    <dbReference type="NCBI Taxonomy" id="2905690"/>
    <lineage>
        <taxon>Bacteria</taxon>
        <taxon>Pseudomonadati</taxon>
        <taxon>Myxococcota</taxon>
        <taxon>Myxococcia</taxon>
        <taxon>Myxococcales</taxon>
        <taxon>Sorangiineae</taxon>
        <taxon>Pendulisporaceae</taxon>
        <taxon>Pendulispora</taxon>
    </lineage>
</organism>
<evidence type="ECO:0000313" key="9">
    <source>
        <dbReference type="Proteomes" id="UP001379533"/>
    </source>
</evidence>
<feature type="transmembrane region" description="Helical" evidence="6">
    <location>
        <begin position="322"/>
        <end position="344"/>
    </location>
</feature>
<dbReference type="EMBL" id="CP089982">
    <property type="protein sequence ID" value="WXA91530.1"/>
    <property type="molecule type" value="Genomic_DNA"/>
</dbReference>
<evidence type="ECO:0000256" key="1">
    <source>
        <dbReference type="ARBA" id="ARBA00004651"/>
    </source>
</evidence>
<keyword evidence="5 6" id="KW-0472">Membrane</keyword>
<feature type="transmembrane region" description="Helical" evidence="6">
    <location>
        <begin position="394"/>
        <end position="419"/>
    </location>
</feature>
<name>A0ABZ2JYF3_9BACT</name>
<reference evidence="8 9" key="1">
    <citation type="submission" date="2021-12" db="EMBL/GenBank/DDBJ databases">
        <title>Discovery of the Pendulisporaceae a myxobacterial family with distinct sporulation behavior and unique specialized metabolism.</title>
        <authorList>
            <person name="Garcia R."/>
            <person name="Popoff A."/>
            <person name="Bader C.D."/>
            <person name="Loehr J."/>
            <person name="Walesch S."/>
            <person name="Walt C."/>
            <person name="Boldt J."/>
            <person name="Bunk B."/>
            <person name="Haeckl F.J.F.P.J."/>
            <person name="Gunesch A.P."/>
            <person name="Birkelbach J."/>
            <person name="Nuebel U."/>
            <person name="Pietschmann T."/>
            <person name="Bach T."/>
            <person name="Mueller R."/>
        </authorList>
    </citation>
    <scope>NUCLEOTIDE SEQUENCE [LARGE SCALE GENOMIC DNA]</scope>
    <source>
        <strain evidence="8 9">MSr12523</strain>
    </source>
</reference>
<feature type="transmembrane region" description="Helical" evidence="6">
    <location>
        <begin position="364"/>
        <end position="382"/>
    </location>
</feature>
<dbReference type="RefSeq" id="WP_394842150.1">
    <property type="nucleotide sequence ID" value="NZ_CP089982.1"/>
</dbReference>
<keyword evidence="3 6" id="KW-0812">Transmembrane</keyword>
<proteinExistence type="predicted"/>
<feature type="transmembrane region" description="Helical" evidence="6">
    <location>
        <begin position="691"/>
        <end position="707"/>
    </location>
</feature>
<dbReference type="InterPro" id="IPR050545">
    <property type="entry name" value="Mycobact_MmpL"/>
</dbReference>
<dbReference type="PANTHER" id="PTHR33406">
    <property type="entry name" value="MEMBRANE PROTEIN MJ1562-RELATED"/>
    <property type="match status" value="1"/>
</dbReference>
<dbReference type="InterPro" id="IPR004869">
    <property type="entry name" value="MMPL_dom"/>
</dbReference>
<protein>
    <submittedName>
        <fullName evidence="8">MMPL family transporter</fullName>
    </submittedName>
</protein>
<evidence type="ECO:0000313" key="8">
    <source>
        <dbReference type="EMBL" id="WXA91530.1"/>
    </source>
</evidence>
<evidence type="ECO:0000256" key="2">
    <source>
        <dbReference type="ARBA" id="ARBA00022475"/>
    </source>
</evidence>
<evidence type="ECO:0000256" key="4">
    <source>
        <dbReference type="ARBA" id="ARBA00022989"/>
    </source>
</evidence>
<sequence length="846" mass="91652">MRERLRVLVLGLVDTAAKHPIAVLLGAWLAIAGLFTYATKLELHSDLLELLPRDSPGFRAFEHQLGRVGGGSTLIVLAESPDRSKNEAFIDDLAKALEQLRTSDEPAGKLIAYVEAGTKDVRAFYEANKWLYADLGELQKIEGDLDHQIALRSGAVVDLEARDTGSGPAKENEALGLADGLERWEARAAERDAFPTGYFETKDGGIAGLRIISSTNLGEARGDALLGAVERVVAAQKPHAYHPGMRIGFTGDIASASDEKKAIMSEAAWATGLAFIIIASAIVAYYGSAWALPIIALPALFGIAVAYAFAEATFGYINTSGAFLGAIILGNGINYPIVLLSRYYDFRARGMAPEVARREAVWNAFRAELVGACVAAIAYGSLSVTNFRGFRQFGVMGFVGMLAAWASIVVLVPAATALVERIQSKLPPSLRDRAPAVRPDGSRSAVTRWLAVQTTRAPWLFLAAGAIMTLVAAWRIPSYARDPWEYDFGKLGSRSSEVSGAGDWSNKANEVFGGKMNIAGALMLADSPEQVPLLAERILQNDANDPQGRLIAEITTIDDYLPGSRREQDEKLRTLESIREHLTPRVLAELEPKERETALRARPPESLRVLEKEDLPPLLRRRFTENDGRLGTVFYVKPRNDVVFADGHNHLRLSKTTDNVRLSDGTVVMTASRSTIFAEILRSMREDGPRVSLLAFALVVLVLVVAGRRTKWIVSVLVALVLGVVWLVGFAAYRDIRVNYVNFIALPITLGIGCEYPFNIADRTRLLDGDVVGAMLRSSGAVLLCSFTTVVGYGSLMFSDVQALNSFGVLAVAGEMACVFSAVVFLPSLLSILGKRRPALSVCSDG</sequence>
<feature type="transmembrane region" description="Helical" evidence="6">
    <location>
        <begin position="713"/>
        <end position="733"/>
    </location>
</feature>
<feature type="transmembrane region" description="Helical" evidence="6">
    <location>
        <begin position="267"/>
        <end position="286"/>
    </location>
</feature>
<dbReference type="PANTHER" id="PTHR33406:SF13">
    <property type="entry name" value="MEMBRANE PROTEIN YDFJ"/>
    <property type="match status" value="1"/>
</dbReference>
<feature type="domain" description="Membrane transport protein MMPL" evidence="7">
    <location>
        <begin position="196"/>
        <end position="451"/>
    </location>
</feature>
<feature type="transmembrane region" description="Helical" evidence="6">
    <location>
        <begin position="740"/>
        <end position="758"/>
    </location>
</feature>
<feature type="transmembrane region" description="Helical" evidence="6">
    <location>
        <begin position="778"/>
        <end position="796"/>
    </location>
</feature>
<dbReference type="Pfam" id="PF03176">
    <property type="entry name" value="MMPL"/>
    <property type="match status" value="1"/>
</dbReference>
<keyword evidence="4 6" id="KW-1133">Transmembrane helix</keyword>